<sequence>MPEPSRLFGKRATEAGRATIHTRLNDPDTQRNPYINFVEALPQTDGSEHEALERLQNVCAMLKPLMREHSFKVNTLQEHEPNKEFLGRCWNNGEVIELVLRRMDDPRHFLSLQFVCMVFCHELAHIHHMNHAAGHTKLTKDLCTSVRKLQSEGYTGDGFWSAGQRVADATCVEGISQLQPGCRLPQALCGGASRRSASGSAGRKRVRQSVGGRSSRGFKGPSEHTGAQTARNLDPSSGKSTRRNAREMPGGGGRVDGRDWLPTASAKNDDYKKDRNSTFRKQANSKSARDLRAEATERRLRELGGAASAIAGPSTLSARRFRGVASESETEDEKPEIKPPPRVQSAVSHVDAAATRLGTGASKGSQQLTSQERNSRLAQILNKERSWQKADSMSASASAPLPVRVQTSKEKLATVARPPAKPLERAKGSRAPAHQLGSGATWGDLHRAAHTSNATLTQGQRSGVKDWIERHAASEGNIAGQTRSADPSTIDLTDDMDDQTSAASPKWTCKVCTLINQPTLFRCAACNTGKGSSILGE</sequence>
<dbReference type="SMART" id="SM00547">
    <property type="entry name" value="ZnF_RBZ"/>
    <property type="match status" value="1"/>
</dbReference>
<keyword evidence="3" id="KW-0862">Zinc</keyword>
<dbReference type="InterPro" id="IPR053000">
    <property type="entry name" value="WSS1-like_metalloprotease"/>
</dbReference>
<dbReference type="InterPro" id="IPR001876">
    <property type="entry name" value="Znf_RanBP2"/>
</dbReference>
<dbReference type="InterPro" id="IPR013536">
    <property type="entry name" value="WLM_dom"/>
</dbReference>
<evidence type="ECO:0000256" key="3">
    <source>
        <dbReference type="ARBA" id="ARBA00022833"/>
    </source>
</evidence>
<evidence type="ECO:0000259" key="6">
    <source>
        <dbReference type="PROSITE" id="PS50199"/>
    </source>
</evidence>
<feature type="domain" description="WLM" evidence="7">
    <location>
        <begin position="26"/>
        <end position="301"/>
    </location>
</feature>
<dbReference type="GO" id="GO:0005634">
    <property type="term" value="C:nucleus"/>
    <property type="evidence" value="ECO:0007669"/>
    <property type="project" value="TreeGrafter"/>
</dbReference>
<evidence type="ECO:0000256" key="4">
    <source>
        <dbReference type="PROSITE-ProRule" id="PRU00322"/>
    </source>
</evidence>
<gene>
    <name evidence="8" type="ORF">IE81DRAFT_178416</name>
</gene>
<dbReference type="RefSeq" id="XP_025368523.1">
    <property type="nucleotide sequence ID" value="XM_025510684.1"/>
</dbReference>
<dbReference type="GO" id="GO:0006281">
    <property type="term" value="P:DNA repair"/>
    <property type="evidence" value="ECO:0007669"/>
    <property type="project" value="TreeGrafter"/>
</dbReference>
<feature type="region of interest" description="Disordered" evidence="5">
    <location>
        <begin position="193"/>
        <end position="292"/>
    </location>
</feature>
<keyword evidence="9" id="KW-1185">Reference proteome</keyword>
<dbReference type="OrthoDB" id="447842at2759"/>
<dbReference type="InParanoid" id="A0A316VY94"/>
<evidence type="ECO:0000256" key="1">
    <source>
        <dbReference type="ARBA" id="ARBA00022723"/>
    </source>
</evidence>
<dbReference type="AlphaFoldDB" id="A0A316VY94"/>
<dbReference type="PROSITE" id="PS50199">
    <property type="entry name" value="ZF_RANBP2_2"/>
    <property type="match status" value="1"/>
</dbReference>
<feature type="compositionally biased region" description="Polar residues" evidence="5">
    <location>
        <begin position="225"/>
        <end position="239"/>
    </location>
</feature>
<dbReference type="EMBL" id="KZ819394">
    <property type="protein sequence ID" value="PWN41363.1"/>
    <property type="molecule type" value="Genomic_DNA"/>
</dbReference>
<keyword evidence="1" id="KW-0479">Metal-binding</keyword>
<evidence type="ECO:0000256" key="2">
    <source>
        <dbReference type="ARBA" id="ARBA00022771"/>
    </source>
</evidence>
<feature type="region of interest" description="Disordered" evidence="5">
    <location>
        <begin position="318"/>
        <end position="350"/>
    </location>
</feature>
<proteinExistence type="predicted"/>
<dbReference type="STRING" id="1522189.A0A316VY94"/>
<dbReference type="Pfam" id="PF08325">
    <property type="entry name" value="WLM"/>
    <property type="match status" value="1"/>
</dbReference>
<evidence type="ECO:0000256" key="5">
    <source>
        <dbReference type="SAM" id="MobiDB-lite"/>
    </source>
</evidence>
<evidence type="ECO:0000313" key="9">
    <source>
        <dbReference type="Proteomes" id="UP000245783"/>
    </source>
</evidence>
<dbReference type="GO" id="GO:0008237">
    <property type="term" value="F:metallopeptidase activity"/>
    <property type="evidence" value="ECO:0007669"/>
    <property type="project" value="TreeGrafter"/>
</dbReference>
<feature type="compositionally biased region" description="Basic and acidic residues" evidence="5">
    <location>
        <begin position="267"/>
        <end position="277"/>
    </location>
</feature>
<dbReference type="PANTHER" id="PTHR46622">
    <property type="entry name" value="DNA-DEPENDENT METALLOPROTEASE WSS1"/>
    <property type="match status" value="1"/>
</dbReference>
<dbReference type="GO" id="GO:0008270">
    <property type="term" value="F:zinc ion binding"/>
    <property type="evidence" value="ECO:0007669"/>
    <property type="project" value="UniProtKB-KW"/>
</dbReference>
<organism evidence="8 9">
    <name type="scientific">Ceraceosorus guamensis</name>
    <dbReference type="NCBI Taxonomy" id="1522189"/>
    <lineage>
        <taxon>Eukaryota</taxon>
        <taxon>Fungi</taxon>
        <taxon>Dikarya</taxon>
        <taxon>Basidiomycota</taxon>
        <taxon>Ustilaginomycotina</taxon>
        <taxon>Exobasidiomycetes</taxon>
        <taxon>Ceraceosorales</taxon>
        <taxon>Ceraceosoraceae</taxon>
        <taxon>Ceraceosorus</taxon>
    </lineage>
</organism>
<keyword evidence="2 4" id="KW-0863">Zinc-finger</keyword>
<feature type="compositionally biased region" description="Low complexity" evidence="5">
    <location>
        <begin position="208"/>
        <end position="217"/>
    </location>
</feature>
<name>A0A316VY94_9BASI</name>
<dbReference type="PROSITE" id="PS01358">
    <property type="entry name" value="ZF_RANBP2_1"/>
    <property type="match status" value="1"/>
</dbReference>
<dbReference type="Proteomes" id="UP000245783">
    <property type="component" value="Unassembled WGS sequence"/>
</dbReference>
<evidence type="ECO:0000259" key="7">
    <source>
        <dbReference type="PROSITE" id="PS51397"/>
    </source>
</evidence>
<dbReference type="PROSITE" id="PS51397">
    <property type="entry name" value="WLM"/>
    <property type="match status" value="1"/>
</dbReference>
<protein>
    <submittedName>
        <fullName evidence="8">WLM-domain-containing protein</fullName>
    </submittedName>
</protein>
<dbReference type="Gene3D" id="4.10.1060.10">
    <property type="entry name" value="Zinc finger, RanBP2-type"/>
    <property type="match status" value="1"/>
</dbReference>
<evidence type="ECO:0000313" key="8">
    <source>
        <dbReference type="EMBL" id="PWN41363.1"/>
    </source>
</evidence>
<dbReference type="PANTHER" id="PTHR46622:SF1">
    <property type="entry name" value="DNA-DEPENDENT METALLOPROTEASE WSS1"/>
    <property type="match status" value="1"/>
</dbReference>
<accession>A0A316VY94</accession>
<dbReference type="SUPFAM" id="SSF90209">
    <property type="entry name" value="Ran binding protein zinc finger-like"/>
    <property type="match status" value="1"/>
</dbReference>
<feature type="domain" description="RanBP2-type" evidence="6">
    <location>
        <begin position="502"/>
        <end position="532"/>
    </location>
</feature>
<dbReference type="InterPro" id="IPR036443">
    <property type="entry name" value="Znf_RanBP2_sf"/>
</dbReference>
<reference evidence="8 9" key="1">
    <citation type="journal article" date="2018" name="Mol. Biol. Evol.">
        <title>Broad Genomic Sampling Reveals a Smut Pathogenic Ancestry of the Fungal Clade Ustilaginomycotina.</title>
        <authorList>
            <person name="Kijpornyongpan T."/>
            <person name="Mondo S.J."/>
            <person name="Barry K."/>
            <person name="Sandor L."/>
            <person name="Lee J."/>
            <person name="Lipzen A."/>
            <person name="Pangilinan J."/>
            <person name="LaButti K."/>
            <person name="Hainaut M."/>
            <person name="Henrissat B."/>
            <person name="Grigoriev I.V."/>
            <person name="Spatafora J.W."/>
            <person name="Aime M.C."/>
        </authorList>
    </citation>
    <scope>NUCLEOTIDE SEQUENCE [LARGE SCALE GENOMIC DNA]</scope>
    <source>
        <strain evidence="8 9">MCA 4658</strain>
    </source>
</reference>
<dbReference type="GeneID" id="37032554"/>